<dbReference type="GO" id="GO:0005737">
    <property type="term" value="C:cytoplasm"/>
    <property type="evidence" value="ECO:0007669"/>
    <property type="project" value="UniProtKB-SubCell"/>
</dbReference>
<dbReference type="InterPro" id="IPR024079">
    <property type="entry name" value="MetalloPept_cat_dom_sf"/>
</dbReference>
<keyword evidence="7 9" id="KW-0862">Zinc</keyword>
<dbReference type="Pfam" id="PF01432">
    <property type="entry name" value="Peptidase_M3"/>
    <property type="match status" value="1"/>
</dbReference>
<dbReference type="PANTHER" id="PTHR11804">
    <property type="entry name" value="PROTEASE M3 THIMET OLIGOPEPTIDASE-RELATED"/>
    <property type="match status" value="1"/>
</dbReference>
<dbReference type="GO" id="GO:0006518">
    <property type="term" value="P:peptide metabolic process"/>
    <property type="evidence" value="ECO:0007669"/>
    <property type="project" value="TreeGrafter"/>
</dbReference>
<comment type="cofactor">
    <cofactor evidence="9">
        <name>Zn(2+)</name>
        <dbReference type="ChEBI" id="CHEBI:29105"/>
    </cofactor>
    <text evidence="9">Binds 1 zinc ion.</text>
</comment>
<protein>
    <recommendedName>
        <fullName evidence="11">Peptidase M3A/M3B catalytic domain-containing protein</fullName>
    </recommendedName>
</protein>
<dbReference type="AlphaFoldDB" id="A0AAD3TKY1"/>
<evidence type="ECO:0000256" key="9">
    <source>
        <dbReference type="RuleBase" id="RU003435"/>
    </source>
</evidence>
<evidence type="ECO:0000256" key="10">
    <source>
        <dbReference type="SAM" id="Phobius"/>
    </source>
</evidence>
<dbReference type="Gene3D" id="1.10.1370.10">
    <property type="entry name" value="Neurolysin, domain 3"/>
    <property type="match status" value="1"/>
</dbReference>
<dbReference type="Gene3D" id="3.40.390.10">
    <property type="entry name" value="Collagenase (Catalytic Domain)"/>
    <property type="match status" value="1"/>
</dbReference>
<evidence type="ECO:0000256" key="8">
    <source>
        <dbReference type="ARBA" id="ARBA00023049"/>
    </source>
</evidence>
<keyword evidence="5 9" id="KW-0479">Metal-binding</keyword>
<dbReference type="GO" id="GO:0004222">
    <property type="term" value="F:metalloendopeptidase activity"/>
    <property type="evidence" value="ECO:0007669"/>
    <property type="project" value="InterPro"/>
</dbReference>
<keyword evidence="6 9" id="KW-0378">Hydrolase</keyword>
<name>A0AAD3TKY1_NEPGR</name>
<dbReference type="FunFam" id="1.20.1050.40:FF:000001">
    <property type="entry name" value="Thimet oligopeptidase 1"/>
    <property type="match status" value="1"/>
</dbReference>
<comment type="similarity">
    <text evidence="2 9">Belongs to the peptidase M3 family.</text>
</comment>
<evidence type="ECO:0000256" key="6">
    <source>
        <dbReference type="ARBA" id="ARBA00022801"/>
    </source>
</evidence>
<dbReference type="SUPFAM" id="SSF55486">
    <property type="entry name" value="Metalloproteases ('zincins'), catalytic domain"/>
    <property type="match status" value="1"/>
</dbReference>
<sequence>MGGDELAREKMLKQKRERKIIAFTGTAALLAIVVNFAISAFNSYKEKRRKKDLPGSCVRINLSAAEIRKLADRIIAKSKEVHDTVASVSVDKVTYQDVISLAELEAKHFPLVQSCIFPRLVSTTEDVRKASAEAEQRIDIHVSMCSKREDVYRVVKAFASRGKWISAEFQCYIHCLVRDFEQNGLSLTLAKREEAQRLRAQMDEQSLQYIRNLNDDCNSLNFSEAELDGLPSEFLQSLDRAENGKFKVHLRSNHVSPLLELCKVGKTRKKVALAYGQRCKEVNMPLLENLVQLRHKYARLLGYENFADYAASSRMAKTSSKVFEFLENISTSLSDLAAKELAILKDQKKKDEGDSPFGIEDLLYYVKRIEEQKFNLDFGALKQYFPLNLVLHGIFKILQNLLGLRFDETSGAEVWHHDVCVFSVSDSSSGELLGYAYLDLYSREGKYGLTCVVPLQNGLLLSGGARQVPVVLLISNFHKEVGDHPALLRYSEVVNLFHEFGHVVHHLCNQATLGRFSGLRVDPDFVEIPSQLFENWCYESSILKLISGFHQDITRPIKDDICMSLQRWRHSFSALKLRQEILYCLFDQIIHSADNVDFLELFKYLHPKIMLGLPVLEGTNPASCFPHSAIGYEASCYSRIWSKVFAADIFVSKFSDALLNQYVGLQFRNKVLAPGGAKDPVESLSDFLGREPSIQAFVDSITLSSSL</sequence>
<evidence type="ECO:0000256" key="1">
    <source>
        <dbReference type="ARBA" id="ARBA00004496"/>
    </source>
</evidence>
<dbReference type="PANTHER" id="PTHR11804:SF82">
    <property type="entry name" value="THIMET OLIGOPEPTIDASE-RELATED"/>
    <property type="match status" value="1"/>
</dbReference>
<keyword evidence="13" id="KW-1185">Reference proteome</keyword>
<dbReference type="InterPro" id="IPR024077">
    <property type="entry name" value="Neurolysin/TOP_dom2"/>
</dbReference>
<organism evidence="12 13">
    <name type="scientific">Nepenthes gracilis</name>
    <name type="common">Slender pitcher plant</name>
    <dbReference type="NCBI Taxonomy" id="150966"/>
    <lineage>
        <taxon>Eukaryota</taxon>
        <taxon>Viridiplantae</taxon>
        <taxon>Streptophyta</taxon>
        <taxon>Embryophyta</taxon>
        <taxon>Tracheophyta</taxon>
        <taxon>Spermatophyta</taxon>
        <taxon>Magnoliopsida</taxon>
        <taxon>eudicotyledons</taxon>
        <taxon>Gunneridae</taxon>
        <taxon>Pentapetalae</taxon>
        <taxon>Caryophyllales</taxon>
        <taxon>Nepenthaceae</taxon>
        <taxon>Nepenthes</taxon>
    </lineage>
</organism>
<evidence type="ECO:0000256" key="3">
    <source>
        <dbReference type="ARBA" id="ARBA00022490"/>
    </source>
</evidence>
<evidence type="ECO:0000313" key="12">
    <source>
        <dbReference type="EMBL" id="GMH31089.1"/>
    </source>
</evidence>
<keyword evidence="10" id="KW-1133">Transmembrane helix</keyword>
<keyword evidence="3" id="KW-0963">Cytoplasm</keyword>
<dbReference type="GO" id="GO:0046872">
    <property type="term" value="F:metal ion binding"/>
    <property type="evidence" value="ECO:0007669"/>
    <property type="project" value="UniProtKB-UniRule"/>
</dbReference>
<accession>A0AAD3TKY1</accession>
<proteinExistence type="inferred from homology"/>
<dbReference type="InterPro" id="IPR045090">
    <property type="entry name" value="Pept_M3A_M3B"/>
</dbReference>
<feature type="domain" description="Peptidase M3A/M3B catalytic" evidence="11">
    <location>
        <begin position="260"/>
        <end position="701"/>
    </location>
</feature>
<keyword evidence="10" id="KW-0812">Transmembrane</keyword>
<dbReference type="CDD" id="cd06455">
    <property type="entry name" value="M3A_TOP"/>
    <property type="match status" value="1"/>
</dbReference>
<keyword evidence="10" id="KW-0472">Membrane</keyword>
<evidence type="ECO:0000256" key="7">
    <source>
        <dbReference type="ARBA" id="ARBA00022833"/>
    </source>
</evidence>
<feature type="transmembrane region" description="Helical" evidence="10">
    <location>
        <begin position="20"/>
        <end position="41"/>
    </location>
</feature>
<evidence type="ECO:0000256" key="5">
    <source>
        <dbReference type="ARBA" id="ARBA00022723"/>
    </source>
</evidence>
<dbReference type="InterPro" id="IPR024080">
    <property type="entry name" value="Neurolysin/TOP_N"/>
</dbReference>
<dbReference type="InterPro" id="IPR001567">
    <property type="entry name" value="Pept_M3A_M3B_dom"/>
</dbReference>
<dbReference type="GO" id="GO:0006508">
    <property type="term" value="P:proteolysis"/>
    <property type="evidence" value="ECO:0007669"/>
    <property type="project" value="UniProtKB-KW"/>
</dbReference>
<evidence type="ECO:0000259" key="11">
    <source>
        <dbReference type="Pfam" id="PF01432"/>
    </source>
</evidence>
<comment type="caution">
    <text evidence="12">The sequence shown here is derived from an EMBL/GenBank/DDBJ whole genome shotgun (WGS) entry which is preliminary data.</text>
</comment>
<dbReference type="Gene3D" id="1.20.1050.40">
    <property type="entry name" value="Endopeptidase. Chain P, domain 1"/>
    <property type="match status" value="1"/>
</dbReference>
<dbReference type="Proteomes" id="UP001279734">
    <property type="component" value="Unassembled WGS sequence"/>
</dbReference>
<dbReference type="EMBL" id="BSYO01000039">
    <property type="protein sequence ID" value="GMH31089.1"/>
    <property type="molecule type" value="Genomic_DNA"/>
</dbReference>
<keyword evidence="8 9" id="KW-0482">Metalloprotease</keyword>
<evidence type="ECO:0000256" key="4">
    <source>
        <dbReference type="ARBA" id="ARBA00022670"/>
    </source>
</evidence>
<evidence type="ECO:0000313" key="13">
    <source>
        <dbReference type="Proteomes" id="UP001279734"/>
    </source>
</evidence>
<evidence type="ECO:0000256" key="2">
    <source>
        <dbReference type="ARBA" id="ARBA00006040"/>
    </source>
</evidence>
<comment type="subcellular location">
    <subcellularLocation>
        <location evidence="1">Cytoplasm</location>
    </subcellularLocation>
</comment>
<gene>
    <name evidence="12" type="ORF">Nepgr_032932</name>
</gene>
<keyword evidence="4 9" id="KW-0645">Protease</keyword>
<reference evidence="12" key="1">
    <citation type="submission" date="2023-05" db="EMBL/GenBank/DDBJ databases">
        <title>Nepenthes gracilis genome sequencing.</title>
        <authorList>
            <person name="Fukushima K."/>
        </authorList>
    </citation>
    <scope>NUCLEOTIDE SEQUENCE</scope>
    <source>
        <strain evidence="12">SING2019-196</strain>
    </source>
</reference>